<dbReference type="SMART" id="SM00471">
    <property type="entry name" value="HDc"/>
    <property type="match status" value="1"/>
</dbReference>
<dbReference type="InterPro" id="IPR003607">
    <property type="entry name" value="HD/PDEase_dom"/>
</dbReference>
<dbReference type="PANTHER" id="PTHR11373">
    <property type="entry name" value="DEOXYNUCLEOSIDE TRIPHOSPHATE TRIPHOSPHOHYDROLASE"/>
    <property type="match status" value="1"/>
</dbReference>
<proteinExistence type="inferred from homology"/>
<accession>A0AAW5R4H1</accession>
<dbReference type="Pfam" id="PF13286">
    <property type="entry name" value="HD_assoc"/>
    <property type="match status" value="1"/>
</dbReference>
<evidence type="ECO:0000256" key="1">
    <source>
        <dbReference type="ARBA" id="ARBA00022801"/>
    </source>
</evidence>
<dbReference type="Proteomes" id="UP001320898">
    <property type="component" value="Unassembled WGS sequence"/>
</dbReference>
<dbReference type="NCBIfam" id="TIGR01353">
    <property type="entry name" value="dGTP_triPase"/>
    <property type="match status" value="1"/>
</dbReference>
<dbReference type="SUPFAM" id="SSF109604">
    <property type="entry name" value="HD-domain/PDEase-like"/>
    <property type="match status" value="1"/>
</dbReference>
<name>A0AAW5R4H1_9HYPH</name>
<keyword evidence="5" id="KW-1185">Reference proteome</keyword>
<dbReference type="NCBIfam" id="NF002328">
    <property type="entry name" value="PRK01286.1-3"/>
    <property type="match status" value="1"/>
</dbReference>
<keyword evidence="1 2" id="KW-0378">Hydrolase</keyword>
<comment type="caution">
    <text evidence="4">The sequence shown here is derived from an EMBL/GenBank/DDBJ whole genome shotgun (WGS) entry which is preliminary data.</text>
</comment>
<evidence type="ECO:0000313" key="4">
    <source>
        <dbReference type="EMBL" id="MCT8974024.1"/>
    </source>
</evidence>
<dbReference type="RefSeq" id="WP_261617610.1">
    <property type="nucleotide sequence ID" value="NZ_JALIDZ010000010.1"/>
</dbReference>
<dbReference type="Gene3D" id="1.10.3210.10">
    <property type="entry name" value="Hypothetical protein af1432"/>
    <property type="match status" value="1"/>
</dbReference>
<feature type="domain" description="HD" evidence="3">
    <location>
        <begin position="74"/>
        <end position="222"/>
    </location>
</feature>
<organism evidence="4 5">
    <name type="scientific">Microbaculum marinisediminis</name>
    <dbReference type="NCBI Taxonomy" id="2931392"/>
    <lineage>
        <taxon>Bacteria</taxon>
        <taxon>Pseudomonadati</taxon>
        <taxon>Pseudomonadota</taxon>
        <taxon>Alphaproteobacteria</taxon>
        <taxon>Hyphomicrobiales</taxon>
        <taxon>Tepidamorphaceae</taxon>
        <taxon>Microbaculum</taxon>
    </lineage>
</organism>
<dbReference type="CDD" id="cd00077">
    <property type="entry name" value="HDc"/>
    <property type="match status" value="1"/>
</dbReference>
<evidence type="ECO:0000313" key="5">
    <source>
        <dbReference type="Proteomes" id="UP001320898"/>
    </source>
</evidence>
<dbReference type="InterPro" id="IPR006261">
    <property type="entry name" value="dGTPase"/>
</dbReference>
<dbReference type="PROSITE" id="PS51831">
    <property type="entry name" value="HD"/>
    <property type="match status" value="1"/>
</dbReference>
<reference evidence="4 5" key="1">
    <citation type="submission" date="2022-04" db="EMBL/GenBank/DDBJ databases">
        <authorList>
            <person name="Ye Y.-Q."/>
            <person name="Du Z.-J."/>
        </authorList>
    </citation>
    <scope>NUCLEOTIDE SEQUENCE [LARGE SCALE GENOMIC DNA]</scope>
    <source>
        <strain evidence="4 5">A6E488</strain>
    </source>
</reference>
<sequence length="408" mass="46000">MKQPTTVNPPTELLAPYACDPAHSRGRLHAEPASPTRTEFQRDRDRIIHSTAFRRLQYKTQVFIYHEGDHYRTRLTHTLEVSQLARALARSLRVDEDLAEAVALAHDLGHPPFGHAGERALDRVMAPFGGFDHNAQSLRAVTQLERRYAEFDGLNLSWEAVEGIVKHNGPLIDAGGNAIGAYAKSGVPEPILDYNTEQELGLHLHAGIEAQAAALADDIAYNSHDTDDGLRAGLFEIAELEEAVPFLRQIVAEVRERYPGLERNRLIHETTRRVITRLVEDALTESTRRVASLAPRSPADVRAAGHQLVAFSEDMTAALRDLRAFLFARMYRHSRVKRVMDEAEQAVERIFAELLARPDRLPAEWAHACEATDRTHRARIVADYIAGMTDRFAMIEHRRLFDETPELR</sequence>
<dbReference type="HAMAP" id="MF_01212">
    <property type="entry name" value="dGTPase_type2"/>
    <property type="match status" value="1"/>
</dbReference>
<dbReference type="InterPro" id="IPR006674">
    <property type="entry name" value="HD_domain"/>
</dbReference>
<dbReference type="EMBL" id="JALIDZ010000010">
    <property type="protein sequence ID" value="MCT8974024.1"/>
    <property type="molecule type" value="Genomic_DNA"/>
</dbReference>
<evidence type="ECO:0000259" key="3">
    <source>
        <dbReference type="PROSITE" id="PS51831"/>
    </source>
</evidence>
<dbReference type="InterPro" id="IPR026875">
    <property type="entry name" value="PHydrolase_assoc_dom"/>
</dbReference>
<comment type="similarity">
    <text evidence="2">Belongs to the dGTPase family. Type 2 subfamily.</text>
</comment>
<dbReference type="InterPro" id="IPR023023">
    <property type="entry name" value="dNTPase_2"/>
</dbReference>
<evidence type="ECO:0000256" key="2">
    <source>
        <dbReference type="HAMAP-Rule" id="MF_01212"/>
    </source>
</evidence>
<protein>
    <recommendedName>
        <fullName evidence="2">Deoxyguanosinetriphosphate triphosphohydrolase-like protein</fullName>
    </recommendedName>
</protein>
<gene>
    <name evidence="4" type="ORF">MUB46_19340</name>
</gene>
<dbReference type="NCBIfam" id="NF002326">
    <property type="entry name" value="PRK01286.1-1"/>
    <property type="match status" value="1"/>
</dbReference>
<dbReference type="PANTHER" id="PTHR11373:SF43">
    <property type="entry name" value="DEOXYGUANOSINETRIPHOSPHATE TRIPHOSPHOHYDROLASE-LIKE PROTEIN"/>
    <property type="match status" value="1"/>
</dbReference>
<dbReference type="GO" id="GO:0008832">
    <property type="term" value="F:dGTPase activity"/>
    <property type="evidence" value="ECO:0007669"/>
    <property type="project" value="TreeGrafter"/>
</dbReference>
<dbReference type="Pfam" id="PF01966">
    <property type="entry name" value="HD"/>
    <property type="match status" value="1"/>
</dbReference>
<dbReference type="GO" id="GO:0006203">
    <property type="term" value="P:dGTP catabolic process"/>
    <property type="evidence" value="ECO:0007669"/>
    <property type="project" value="TreeGrafter"/>
</dbReference>
<dbReference type="InterPro" id="IPR050135">
    <property type="entry name" value="dGTPase-like"/>
</dbReference>
<dbReference type="AlphaFoldDB" id="A0AAW5R4H1"/>